<evidence type="ECO:0008006" key="9">
    <source>
        <dbReference type="Google" id="ProtNLM"/>
    </source>
</evidence>
<feature type="compositionally biased region" description="Basic residues" evidence="6">
    <location>
        <begin position="956"/>
        <end position="968"/>
    </location>
</feature>
<dbReference type="GO" id="GO:0006997">
    <property type="term" value="P:nucleus organization"/>
    <property type="evidence" value="ECO:0007669"/>
    <property type="project" value="InterPro"/>
</dbReference>
<evidence type="ECO:0000256" key="2">
    <source>
        <dbReference type="ARBA" id="ARBA00023242"/>
    </source>
</evidence>
<protein>
    <recommendedName>
        <fullName evidence="9">Nuclear matrix constituent protein 1-like protein</fullName>
    </recommendedName>
</protein>
<feature type="region of interest" description="Disordered" evidence="6">
    <location>
        <begin position="1175"/>
        <end position="1240"/>
    </location>
</feature>
<feature type="compositionally biased region" description="Basic and acidic residues" evidence="6">
    <location>
        <begin position="1175"/>
        <end position="1203"/>
    </location>
</feature>
<feature type="region of interest" description="Disordered" evidence="6">
    <location>
        <begin position="802"/>
        <end position="836"/>
    </location>
</feature>
<feature type="compositionally biased region" description="Polar residues" evidence="6">
    <location>
        <begin position="812"/>
        <end position="836"/>
    </location>
</feature>
<name>A0AAW1MVY7_SAPOF</name>
<dbReference type="GO" id="GO:0005652">
    <property type="term" value="C:nuclear lamina"/>
    <property type="evidence" value="ECO:0007669"/>
    <property type="project" value="UniProtKB-SubCell"/>
</dbReference>
<keyword evidence="1 5" id="KW-0175">Coiled coil</keyword>
<organism evidence="7 8">
    <name type="scientific">Saponaria officinalis</name>
    <name type="common">Common soapwort</name>
    <name type="synonym">Lychnis saponaria</name>
    <dbReference type="NCBI Taxonomy" id="3572"/>
    <lineage>
        <taxon>Eukaryota</taxon>
        <taxon>Viridiplantae</taxon>
        <taxon>Streptophyta</taxon>
        <taxon>Embryophyta</taxon>
        <taxon>Tracheophyta</taxon>
        <taxon>Spermatophyta</taxon>
        <taxon>Magnoliopsida</taxon>
        <taxon>eudicotyledons</taxon>
        <taxon>Gunneridae</taxon>
        <taxon>Pentapetalae</taxon>
        <taxon>Caryophyllales</taxon>
        <taxon>Caryophyllaceae</taxon>
        <taxon>Caryophylleae</taxon>
        <taxon>Saponaria</taxon>
    </lineage>
</organism>
<evidence type="ECO:0000256" key="5">
    <source>
        <dbReference type="SAM" id="Coils"/>
    </source>
</evidence>
<reference evidence="7" key="1">
    <citation type="submission" date="2024-03" db="EMBL/GenBank/DDBJ databases">
        <title>WGS assembly of Saponaria officinalis var. Norfolk2.</title>
        <authorList>
            <person name="Jenkins J."/>
            <person name="Shu S."/>
            <person name="Grimwood J."/>
            <person name="Barry K."/>
            <person name="Goodstein D."/>
            <person name="Schmutz J."/>
            <person name="Leebens-Mack J."/>
            <person name="Osbourn A."/>
        </authorList>
    </citation>
    <scope>NUCLEOTIDE SEQUENCE [LARGE SCALE GENOMIC DNA]</scope>
    <source>
        <strain evidence="7">JIC</strain>
    </source>
</reference>
<dbReference type="PANTHER" id="PTHR31908">
    <property type="entry name" value="PROTEIN CROWDED NUCLEI 4"/>
    <property type="match status" value="1"/>
</dbReference>
<feature type="region of interest" description="Disordered" evidence="6">
    <location>
        <begin position="942"/>
        <end position="971"/>
    </location>
</feature>
<accession>A0AAW1MVY7</accession>
<gene>
    <name evidence="7" type="ORF">RND81_02G203000</name>
</gene>
<evidence type="ECO:0000313" key="7">
    <source>
        <dbReference type="EMBL" id="KAK9750524.1"/>
    </source>
</evidence>
<feature type="region of interest" description="Disordered" evidence="6">
    <location>
        <begin position="1"/>
        <end position="61"/>
    </location>
</feature>
<evidence type="ECO:0000256" key="1">
    <source>
        <dbReference type="ARBA" id="ARBA00023054"/>
    </source>
</evidence>
<dbReference type="Proteomes" id="UP001443914">
    <property type="component" value="Unassembled WGS sequence"/>
</dbReference>
<keyword evidence="2" id="KW-0539">Nucleus</keyword>
<keyword evidence="8" id="KW-1185">Reference proteome</keyword>
<proteinExistence type="inferred from homology"/>
<feature type="region of interest" description="Disordered" evidence="6">
    <location>
        <begin position="989"/>
        <end position="1126"/>
    </location>
</feature>
<dbReference type="InterPro" id="IPR040418">
    <property type="entry name" value="CRWN"/>
</dbReference>
<feature type="compositionally biased region" description="Acidic residues" evidence="6">
    <location>
        <begin position="1206"/>
        <end position="1220"/>
    </location>
</feature>
<comment type="similarity">
    <text evidence="4">Belongs to the CRWN family.</text>
</comment>
<evidence type="ECO:0000256" key="3">
    <source>
        <dbReference type="ARBA" id="ARBA00024186"/>
    </source>
</evidence>
<feature type="coiled-coil region" evidence="5">
    <location>
        <begin position="600"/>
        <end position="770"/>
    </location>
</feature>
<feature type="compositionally biased region" description="Basic and acidic residues" evidence="6">
    <location>
        <begin position="802"/>
        <end position="811"/>
    </location>
</feature>
<evidence type="ECO:0000256" key="4">
    <source>
        <dbReference type="ARBA" id="ARBA00024208"/>
    </source>
</evidence>
<feature type="compositionally biased region" description="Polar residues" evidence="6">
    <location>
        <begin position="856"/>
        <end position="882"/>
    </location>
</feature>
<comment type="subcellular location">
    <subcellularLocation>
        <location evidence="3">Nucleus lamina</location>
    </subcellularLocation>
</comment>
<dbReference type="EMBL" id="JBDFQZ010000002">
    <property type="protein sequence ID" value="KAK9750524.1"/>
    <property type="molecule type" value="Genomic_DNA"/>
</dbReference>
<dbReference type="AlphaFoldDB" id="A0AAW1MVY7"/>
<feature type="compositionally biased region" description="Basic and acidic residues" evidence="6">
    <location>
        <begin position="1096"/>
        <end position="1108"/>
    </location>
</feature>
<feature type="region of interest" description="Disordered" evidence="6">
    <location>
        <begin position="852"/>
        <end position="918"/>
    </location>
</feature>
<sequence>MFTPQRKAPWTPQSSAPRTTAGAGGGASRLTAAEKGKSLAFVDNEPLSPPPPRSSFKSEIVRRGENSDDWKRFKEAGLLDQSSLERLDKEALANKVSKLETELFNYQHNMGLLIIDYENLVSNTEELGQEFAEAQEILKREKAANLIAISEAEQREENLKKALGAEKKCLAEFFFLLIMQGLLERALFDMHEELTTLKASSATSVSDVNTCMETLEKKRLDIESKNRAADAKLATAERKNSELDRKLQDLEARKRILQRERLSLAEEKKDHQTYFQKHKSDLVEWEKKLHEGEQKLCENRRILKEREEKLHEIDRTSKEKEAYIDELQQKIDSADATLKKMKLDMEIKLADLISKEKKAETLRCKLDMTERELLEKEERLKARESVELENLLKKHKTELDAKMQEFELETKKRRNAMEEELSTRMQEIDARRSEINHREEMLGKREQALEKKSERVKEKEKDIDGTIAALKEREKSVKAEEKSLELEKKQINADKEGLEDLKKELETWRINLRKQEHLIEQEQKELEVLQEERSNYLRLQTNLKQEIEIARRQSELIEKEAGDLKLEREKFEKDWEALDEKRADVSSKLKMLAEERASFQKSQNSEEERLKRERAEIEENLRLESEKIRLEKESFEAAMQHQKKMYNENAEGEHSLLVHDLERERQEFLRDVKRRQKEWDEMMEEKERAFEERKLKEMGNLSHLKEDAEREMKDMKTERYRLEKEREEMELIKKQLEKTRTEMSTDVKALDDLSKTMKKQREEFASERQLFFAFIEQIKGCKNCGDSAQTFLRRDLEESLHFPRPSHHSEANDTLTEVSARTSVSPNAINRNNLKSGGQMSVLRKCASIIFKSPKDGSQPTDTSGKSPISAAPSTATKNGFNNIDYGSDERKLRTQNSAADGHGQSFRIVNDSPNNSRLDVSVREDSINTAPSVDVSNIASVEQSVQESEDTVSKTSRRKPGRKRGGGVRRTYSVKAVIEDAKAIVSEGSPGKMEVQPNNFAGAEASNYEDSMEGEIKPPGGRKRSRLQASRVTESEQEVEHSEGIADSATTGGRRKRRQTGAAAALQTPGQRRYNLRRHTAVETATPAQASSMEPKNEDDTASKDTEQTVQNPHDTPGPSFNAAVDSGSRLNLVRISTTKSIEISSDRIVKFSAADMANNRIDAAKSLHSASLREAKSGENKLISEEVNENKDDPIDDERVGDGGVDEGEDTDEEDGDDSDGHPGQASMGKKLWNFFTT</sequence>
<dbReference type="PANTHER" id="PTHR31908:SF9">
    <property type="entry name" value="PROTEIN CROWDED NUCLEI 3"/>
    <property type="match status" value="1"/>
</dbReference>
<evidence type="ECO:0000256" key="6">
    <source>
        <dbReference type="SAM" id="MobiDB-lite"/>
    </source>
</evidence>
<feature type="coiled-coil region" evidence="5">
    <location>
        <begin position="442"/>
        <end position="574"/>
    </location>
</feature>
<feature type="coiled-coil region" evidence="5">
    <location>
        <begin position="212"/>
        <end position="405"/>
    </location>
</feature>
<comment type="caution">
    <text evidence="7">The sequence shown here is derived from an EMBL/GenBank/DDBJ whole genome shotgun (WGS) entry which is preliminary data.</text>
</comment>
<evidence type="ECO:0000313" key="8">
    <source>
        <dbReference type="Proteomes" id="UP001443914"/>
    </source>
</evidence>